<evidence type="ECO:0000313" key="2">
    <source>
        <dbReference type="EMBL" id="RXN32870.1"/>
    </source>
</evidence>
<feature type="region of interest" description="Disordered" evidence="1">
    <location>
        <begin position="1"/>
        <end position="110"/>
    </location>
</feature>
<accession>A0A498NLL5</accession>
<comment type="caution">
    <text evidence="2">The sequence shown here is derived from an EMBL/GenBank/DDBJ whole genome shotgun (WGS) entry which is preliminary data.</text>
</comment>
<sequence length="158" mass="16349">MDPRGPEIEAADALDGPSRTPPPPSRPPPGGPRYGPPNPERPNLCPAVTRPKPVLAASPQTSRLAEGLCGPAPGNQGSGLEGAAAVPTPARSGEPGLPGRNPYPFTGRTRASHTYARVTDPAGRAFQRTGPLVTPGALLPLVTPFRLRFGPPRLRLPG</sequence>
<organism evidence="2 3">
    <name type="scientific">Labeo rohita</name>
    <name type="common">Indian major carp</name>
    <name type="synonym">Cyprinus rohita</name>
    <dbReference type="NCBI Taxonomy" id="84645"/>
    <lineage>
        <taxon>Eukaryota</taxon>
        <taxon>Metazoa</taxon>
        <taxon>Chordata</taxon>
        <taxon>Craniata</taxon>
        <taxon>Vertebrata</taxon>
        <taxon>Euteleostomi</taxon>
        <taxon>Actinopterygii</taxon>
        <taxon>Neopterygii</taxon>
        <taxon>Teleostei</taxon>
        <taxon>Ostariophysi</taxon>
        <taxon>Cypriniformes</taxon>
        <taxon>Cyprinidae</taxon>
        <taxon>Labeoninae</taxon>
        <taxon>Labeonini</taxon>
        <taxon>Labeo</taxon>
    </lineage>
</organism>
<evidence type="ECO:0000256" key="1">
    <source>
        <dbReference type="SAM" id="MobiDB-lite"/>
    </source>
</evidence>
<name>A0A498NLL5_LABRO</name>
<dbReference type="AlphaFoldDB" id="A0A498NLL5"/>
<reference evidence="2 3" key="1">
    <citation type="submission" date="2018-03" db="EMBL/GenBank/DDBJ databases">
        <title>Draft genome sequence of Rohu Carp (Labeo rohita).</title>
        <authorList>
            <person name="Das P."/>
            <person name="Kushwaha B."/>
            <person name="Joshi C.G."/>
            <person name="Kumar D."/>
            <person name="Nagpure N.S."/>
            <person name="Sahoo L."/>
            <person name="Das S.P."/>
            <person name="Bit A."/>
            <person name="Patnaik S."/>
            <person name="Meher P.K."/>
            <person name="Jayasankar P."/>
            <person name="Koringa P.G."/>
            <person name="Patel N.V."/>
            <person name="Hinsu A.T."/>
            <person name="Kumar R."/>
            <person name="Pandey M."/>
            <person name="Agarwal S."/>
            <person name="Srivastava S."/>
            <person name="Singh M."/>
            <person name="Iquebal M.A."/>
            <person name="Jaiswal S."/>
            <person name="Angadi U.B."/>
            <person name="Kumar N."/>
            <person name="Raza M."/>
            <person name="Shah T.M."/>
            <person name="Rai A."/>
            <person name="Jena J.K."/>
        </authorList>
    </citation>
    <scope>NUCLEOTIDE SEQUENCE [LARGE SCALE GENOMIC DNA]</scope>
    <source>
        <strain evidence="2">DASCIFA01</strain>
        <tissue evidence="2">Testis</tissue>
    </source>
</reference>
<keyword evidence="3" id="KW-1185">Reference proteome</keyword>
<dbReference type="Proteomes" id="UP000290572">
    <property type="component" value="Unassembled WGS sequence"/>
</dbReference>
<protein>
    <submittedName>
        <fullName evidence="2">Uncharacterized protein</fullName>
    </submittedName>
</protein>
<gene>
    <name evidence="2" type="ORF">ROHU_004476</name>
</gene>
<proteinExistence type="predicted"/>
<dbReference type="EMBL" id="QBIY01011329">
    <property type="protein sequence ID" value="RXN32870.1"/>
    <property type="molecule type" value="Genomic_DNA"/>
</dbReference>
<feature type="compositionally biased region" description="Pro residues" evidence="1">
    <location>
        <begin position="19"/>
        <end position="40"/>
    </location>
</feature>
<evidence type="ECO:0000313" key="3">
    <source>
        <dbReference type="Proteomes" id="UP000290572"/>
    </source>
</evidence>